<dbReference type="AlphaFoldDB" id="A0A4P6PBR3"/>
<name>A0A4P6PBR3_9GAMM</name>
<evidence type="ECO:0000313" key="2">
    <source>
        <dbReference type="EMBL" id="QBG37165.1"/>
    </source>
</evidence>
<sequence length="65" mass="7244">MDVGQVIVWALCIGIAVNLFFSLTGLGTILSRMIRNVPDADDFLILKIRELENRIGKLESNKSKP</sequence>
<gene>
    <name evidence="2" type="ORF">EMK97_16230</name>
</gene>
<keyword evidence="1" id="KW-0472">Membrane</keyword>
<organism evidence="2 3">
    <name type="scientific">Litorilituus sediminis</name>
    <dbReference type="NCBI Taxonomy" id="718192"/>
    <lineage>
        <taxon>Bacteria</taxon>
        <taxon>Pseudomonadati</taxon>
        <taxon>Pseudomonadota</taxon>
        <taxon>Gammaproteobacteria</taxon>
        <taxon>Alteromonadales</taxon>
        <taxon>Colwelliaceae</taxon>
        <taxon>Litorilituus</taxon>
    </lineage>
</organism>
<dbReference type="EMBL" id="CP034759">
    <property type="protein sequence ID" value="QBG37165.1"/>
    <property type="molecule type" value="Genomic_DNA"/>
</dbReference>
<dbReference type="KEGG" id="lsd:EMK97_16230"/>
<dbReference type="Proteomes" id="UP000290244">
    <property type="component" value="Chromosome"/>
</dbReference>
<dbReference type="RefSeq" id="WP_130603833.1">
    <property type="nucleotide sequence ID" value="NZ_CP034759.1"/>
</dbReference>
<keyword evidence="3" id="KW-1185">Reference proteome</keyword>
<keyword evidence="1" id="KW-0812">Transmembrane</keyword>
<evidence type="ECO:0000313" key="3">
    <source>
        <dbReference type="Proteomes" id="UP000290244"/>
    </source>
</evidence>
<feature type="transmembrane region" description="Helical" evidence="1">
    <location>
        <begin position="6"/>
        <end position="26"/>
    </location>
</feature>
<protein>
    <submittedName>
        <fullName evidence="2">Uncharacterized protein</fullName>
    </submittedName>
</protein>
<accession>A0A4P6PBR3</accession>
<reference evidence="2 3" key="1">
    <citation type="submission" date="2018-12" db="EMBL/GenBank/DDBJ databases">
        <title>Complete genome of Litorilituus sediminis.</title>
        <authorList>
            <person name="Liu A."/>
            <person name="Rong J."/>
        </authorList>
    </citation>
    <scope>NUCLEOTIDE SEQUENCE [LARGE SCALE GENOMIC DNA]</scope>
    <source>
        <strain evidence="2 3">JCM 17549</strain>
    </source>
</reference>
<evidence type="ECO:0000256" key="1">
    <source>
        <dbReference type="SAM" id="Phobius"/>
    </source>
</evidence>
<keyword evidence="1" id="KW-1133">Transmembrane helix</keyword>
<proteinExistence type="predicted"/>